<reference evidence="3" key="1">
    <citation type="submission" date="2025-08" db="UniProtKB">
        <authorList>
            <consortium name="RefSeq"/>
        </authorList>
    </citation>
    <scope>IDENTIFICATION</scope>
    <source>
        <tissue evidence="3">Whole body pupa</tissue>
    </source>
</reference>
<keyword evidence="2" id="KW-1185">Reference proteome</keyword>
<keyword evidence="1" id="KW-0812">Transmembrane</keyword>
<protein>
    <submittedName>
        <fullName evidence="3">Uncharacterized protein LOC119643994</fullName>
    </submittedName>
</protein>
<gene>
    <name evidence="3" type="primary">LOC119643994</name>
</gene>
<organism evidence="2 3">
    <name type="scientific">Glossina fuscipes</name>
    <dbReference type="NCBI Taxonomy" id="7396"/>
    <lineage>
        <taxon>Eukaryota</taxon>
        <taxon>Metazoa</taxon>
        <taxon>Ecdysozoa</taxon>
        <taxon>Arthropoda</taxon>
        <taxon>Hexapoda</taxon>
        <taxon>Insecta</taxon>
        <taxon>Pterygota</taxon>
        <taxon>Neoptera</taxon>
        <taxon>Endopterygota</taxon>
        <taxon>Diptera</taxon>
        <taxon>Brachycera</taxon>
        <taxon>Muscomorpha</taxon>
        <taxon>Hippoboscoidea</taxon>
        <taxon>Glossinidae</taxon>
        <taxon>Glossina</taxon>
    </lineage>
</organism>
<dbReference type="GeneID" id="119643994"/>
<sequence length="110" mass="12746">MSVIKNSVDCKGCPRKKRQMSKVRINQPDNRPAPLLRYPAKKTSCKRSASMFFHVSVSILIWAIIVIGILHYKKISPKDIHMEGFLAKMKESKFDSNIFFYIICEILRTN</sequence>
<proteinExistence type="predicted"/>
<name>A0A9C5ZMC0_9MUSC</name>
<keyword evidence="1" id="KW-1133">Transmembrane helix</keyword>
<feature type="transmembrane region" description="Helical" evidence="1">
    <location>
        <begin position="51"/>
        <end position="72"/>
    </location>
</feature>
<dbReference type="Proteomes" id="UP000092443">
    <property type="component" value="Unplaced"/>
</dbReference>
<evidence type="ECO:0000256" key="1">
    <source>
        <dbReference type="SAM" id="Phobius"/>
    </source>
</evidence>
<dbReference type="RefSeq" id="XP_037899437.1">
    <property type="nucleotide sequence ID" value="XM_038043509.1"/>
</dbReference>
<dbReference type="AlphaFoldDB" id="A0A9C5ZMC0"/>
<accession>A0A9C5ZMC0</accession>
<evidence type="ECO:0000313" key="2">
    <source>
        <dbReference type="Proteomes" id="UP000092443"/>
    </source>
</evidence>
<dbReference type="KEGG" id="gfs:119643994"/>
<keyword evidence="1" id="KW-0472">Membrane</keyword>
<evidence type="ECO:0000313" key="3">
    <source>
        <dbReference type="RefSeq" id="XP_037899437.1"/>
    </source>
</evidence>